<dbReference type="InterPro" id="IPR009061">
    <property type="entry name" value="DNA-bd_dom_put_sf"/>
</dbReference>
<keyword evidence="7" id="KW-1185">Reference proteome</keyword>
<dbReference type="InterPro" id="IPR012925">
    <property type="entry name" value="TipAS_dom"/>
</dbReference>
<keyword evidence="2" id="KW-0238">DNA-binding</keyword>
<evidence type="ECO:0000259" key="5">
    <source>
        <dbReference type="PROSITE" id="PS50937"/>
    </source>
</evidence>
<dbReference type="PANTHER" id="PTHR30204:SF90">
    <property type="entry name" value="HTH-TYPE TRANSCRIPTIONAL ACTIVATOR MTA"/>
    <property type="match status" value="1"/>
</dbReference>
<evidence type="ECO:0000256" key="2">
    <source>
        <dbReference type="ARBA" id="ARBA00023125"/>
    </source>
</evidence>
<evidence type="ECO:0000256" key="1">
    <source>
        <dbReference type="ARBA" id="ARBA00023015"/>
    </source>
</evidence>
<organism evidence="6 7">
    <name type="scientific">Ligilactobacillus pabuli</name>
    <dbReference type="NCBI Taxonomy" id="2886039"/>
    <lineage>
        <taxon>Bacteria</taxon>
        <taxon>Bacillati</taxon>
        <taxon>Bacillota</taxon>
        <taxon>Bacilli</taxon>
        <taxon>Lactobacillales</taxon>
        <taxon>Lactobacillaceae</taxon>
        <taxon>Ligilactobacillus</taxon>
    </lineage>
</organism>
<evidence type="ECO:0000256" key="4">
    <source>
        <dbReference type="ARBA" id="ARBA00023163"/>
    </source>
</evidence>
<dbReference type="InterPro" id="IPR047057">
    <property type="entry name" value="MerR_fam"/>
</dbReference>
<feature type="domain" description="HTH merR-type" evidence="5">
    <location>
        <begin position="1"/>
        <end position="71"/>
    </location>
</feature>
<sequence>MEYTIKKFAQLSGVSARTLRYYDEIDLLKPARINSAGYRIYGAKEVERLQQILFYRQLDLQLAEIKNILDAPDFDVEQALNDQWQQLSQKKADIERLLTAVEQTLDHYQGEKKMSDQEKFMAFKKQKITENESKYGAEIRTKYGEKTIDASNQRFLNSTAAQLQEKATTEQQLFEKLQAYVQNTQSDLAKEIFDLHKQWLSYTWTSYSAEAHRGLGLMYVSDERFTRYYDRHFVGAARALNDIIQQFAH</sequence>
<dbReference type="SUPFAM" id="SSF46955">
    <property type="entry name" value="Putative DNA-binding domain"/>
    <property type="match status" value="1"/>
</dbReference>
<name>A0ABQ5JJG7_9LACO</name>
<dbReference type="SUPFAM" id="SSF89082">
    <property type="entry name" value="Antibiotic binding domain of TipA-like multidrug resistance regulators"/>
    <property type="match status" value="1"/>
</dbReference>
<gene>
    <name evidence="6" type="ORF">LPAF129_17670</name>
</gene>
<protein>
    <submittedName>
        <fullName evidence="6">MerR family transcriptional regulator</fullName>
    </submittedName>
</protein>
<dbReference type="Gene3D" id="1.10.1660.10">
    <property type="match status" value="1"/>
</dbReference>
<dbReference type="Pfam" id="PF13411">
    <property type="entry name" value="MerR_1"/>
    <property type="match status" value="1"/>
</dbReference>
<dbReference type="Gene3D" id="1.10.490.50">
    <property type="entry name" value="Antibiotic binding domain of TipA-like multidrug resistance regulators"/>
    <property type="match status" value="1"/>
</dbReference>
<accession>A0ABQ5JJG7</accession>
<evidence type="ECO:0000256" key="3">
    <source>
        <dbReference type="ARBA" id="ARBA00023159"/>
    </source>
</evidence>
<evidence type="ECO:0000313" key="7">
    <source>
        <dbReference type="Proteomes" id="UP001055149"/>
    </source>
</evidence>
<dbReference type="CDD" id="cd01106">
    <property type="entry name" value="HTH_TipAL-Mta"/>
    <property type="match status" value="1"/>
</dbReference>
<dbReference type="Proteomes" id="UP001055149">
    <property type="component" value="Unassembled WGS sequence"/>
</dbReference>
<dbReference type="Pfam" id="PF07739">
    <property type="entry name" value="TipAS"/>
    <property type="match status" value="1"/>
</dbReference>
<dbReference type="PANTHER" id="PTHR30204">
    <property type="entry name" value="REDOX-CYCLING DRUG-SENSING TRANSCRIPTIONAL ACTIVATOR SOXR"/>
    <property type="match status" value="1"/>
</dbReference>
<dbReference type="RefSeq" id="WP_244056315.1">
    <property type="nucleotide sequence ID" value="NZ_BQXH01000018.1"/>
</dbReference>
<dbReference type="EMBL" id="BQXH01000018">
    <property type="protein sequence ID" value="GKS82081.1"/>
    <property type="molecule type" value="Genomic_DNA"/>
</dbReference>
<keyword evidence="1" id="KW-0805">Transcription regulation</keyword>
<keyword evidence="4" id="KW-0804">Transcription</keyword>
<comment type="caution">
    <text evidence="6">The sequence shown here is derived from an EMBL/GenBank/DDBJ whole genome shotgun (WGS) entry which is preliminary data.</text>
</comment>
<keyword evidence="3" id="KW-0010">Activator</keyword>
<proteinExistence type="predicted"/>
<reference evidence="6" key="1">
    <citation type="journal article" date="2022" name="Int. J. Syst. Evol. Microbiol.">
        <title>A novel species of lactic acid bacteria, Ligilactobacillus pabuli sp. nov., isolated from alfalfa silage.</title>
        <authorList>
            <person name="Tohno M."/>
            <person name="Tanizawa Y."/>
            <person name="Sawada H."/>
            <person name="Sakamoto M."/>
            <person name="Ohkuma M."/>
            <person name="Kobayashi H."/>
        </authorList>
    </citation>
    <scope>NUCLEOTIDE SEQUENCE</scope>
    <source>
        <strain evidence="6">AF129</strain>
    </source>
</reference>
<dbReference type="PROSITE" id="PS50937">
    <property type="entry name" value="HTH_MERR_2"/>
    <property type="match status" value="1"/>
</dbReference>
<dbReference type="SMART" id="SM00422">
    <property type="entry name" value="HTH_MERR"/>
    <property type="match status" value="1"/>
</dbReference>
<evidence type="ECO:0000313" key="6">
    <source>
        <dbReference type="EMBL" id="GKS82081.1"/>
    </source>
</evidence>
<dbReference type="InterPro" id="IPR036244">
    <property type="entry name" value="TipA-like_antibiotic-bd"/>
</dbReference>
<dbReference type="InterPro" id="IPR000551">
    <property type="entry name" value="MerR-type_HTH_dom"/>
</dbReference>